<dbReference type="Pfam" id="PF14693">
    <property type="entry name" value="Ribosomal_TL5_C"/>
    <property type="match status" value="1"/>
</dbReference>
<dbReference type="InterPro" id="IPR037121">
    <property type="entry name" value="Ribosomal_bL25_C"/>
</dbReference>
<sequence length="205" mass="22777">MSELLELAASSRKNPSKAATKALKKNGMIPAIINDSKGTSTNISVESHGLDIAHQKGELISSVFNIKIDDRKAQKVFVKDVQQHCVTDKLQHIDFQKAGTKNKVKVFIYFINTESSPGIKKGGFINIIHRYIWCICPKNDLIRHVDVDLSEKTVGEFIRIKDLPLPKIIKSVITDLNTPIANIVGKKGQAKESSDNTENSKENNK</sequence>
<protein>
    <recommendedName>
        <fullName evidence="5">Large ribosomal subunit protein bL25</fullName>
    </recommendedName>
    <alternativeName>
        <fullName evidence="5">General stress protein CTC</fullName>
    </alternativeName>
</protein>
<keyword evidence="2 5" id="KW-0694">RNA-binding</keyword>
<gene>
    <name evidence="5 8" type="primary">rplY</name>
    <name evidence="5" type="synonym">ctc</name>
    <name evidence="8" type="ORF">CAXC1_220008</name>
</gene>
<comment type="caution">
    <text evidence="8">The sequence shown here is derived from an EMBL/GenBank/DDBJ whole genome shotgun (WGS) entry which is preliminary data.</text>
</comment>
<comment type="function">
    <text evidence="5">This is one of the proteins that binds to the 5S RNA in the ribosome where it forms part of the central protuberance.</text>
</comment>
<dbReference type="InterPro" id="IPR001021">
    <property type="entry name" value="Ribosomal_bL25_long"/>
</dbReference>
<evidence type="ECO:0000256" key="4">
    <source>
        <dbReference type="ARBA" id="ARBA00023274"/>
    </source>
</evidence>
<feature type="domain" description="Large ribosomal subunit protein bL25 L25" evidence="6">
    <location>
        <begin position="7"/>
        <end position="95"/>
    </location>
</feature>
<dbReference type="InterPro" id="IPR020056">
    <property type="entry name" value="Rbsml_bL25/Gln-tRNA_synth_N"/>
</dbReference>
<dbReference type="PANTHER" id="PTHR33284">
    <property type="entry name" value="RIBOSOMAL PROTEIN L25/GLN-TRNA SYNTHETASE, ANTI-CODON-BINDING DOMAIN-CONTAINING PROTEIN"/>
    <property type="match status" value="1"/>
</dbReference>
<dbReference type="InterPro" id="IPR020057">
    <property type="entry name" value="Ribosomal_bL25_b-dom"/>
</dbReference>
<dbReference type="NCBIfam" id="TIGR00731">
    <property type="entry name" value="bL25_bact_ctc"/>
    <property type="match status" value="1"/>
</dbReference>
<evidence type="ECO:0000259" key="6">
    <source>
        <dbReference type="Pfam" id="PF01386"/>
    </source>
</evidence>
<evidence type="ECO:0000256" key="2">
    <source>
        <dbReference type="ARBA" id="ARBA00022884"/>
    </source>
</evidence>
<evidence type="ECO:0000256" key="5">
    <source>
        <dbReference type="HAMAP-Rule" id="MF_01334"/>
    </source>
</evidence>
<dbReference type="SUPFAM" id="SSF50715">
    <property type="entry name" value="Ribosomal protein L25-like"/>
    <property type="match status" value="1"/>
</dbReference>
<keyword evidence="1 5" id="KW-0699">rRNA-binding</keyword>
<dbReference type="PANTHER" id="PTHR33284:SF1">
    <property type="entry name" value="RIBOSOMAL PROTEIN L25_GLN-TRNA SYNTHETASE, ANTI-CODON-BINDING DOMAIN-CONTAINING PROTEIN"/>
    <property type="match status" value="1"/>
</dbReference>
<keyword evidence="9" id="KW-1185">Reference proteome</keyword>
<dbReference type="RefSeq" id="WP_338363753.1">
    <property type="nucleotide sequence ID" value="NZ_CAWVOK010000014.1"/>
</dbReference>
<keyword evidence="4 5" id="KW-0687">Ribonucleoprotein</keyword>
<dbReference type="CDD" id="cd00495">
    <property type="entry name" value="Ribosomal_L25_TL5_CTC"/>
    <property type="match status" value="1"/>
</dbReference>
<evidence type="ECO:0000256" key="3">
    <source>
        <dbReference type="ARBA" id="ARBA00022980"/>
    </source>
</evidence>
<organism evidence="8 9">
    <name type="scientific">Candidatus Xenohaliotis californiensis</name>
    <dbReference type="NCBI Taxonomy" id="84677"/>
    <lineage>
        <taxon>Bacteria</taxon>
        <taxon>Pseudomonadati</taxon>
        <taxon>Pseudomonadota</taxon>
        <taxon>Alphaproteobacteria</taxon>
        <taxon>Rickettsiales</taxon>
        <taxon>Anaplasmataceae</taxon>
        <taxon>Candidatus Xenohaliotis</taxon>
    </lineage>
</organism>
<dbReference type="Gene3D" id="2.170.120.20">
    <property type="entry name" value="Ribosomal protein L25, beta domain"/>
    <property type="match status" value="1"/>
</dbReference>
<dbReference type="Gene3D" id="2.40.240.10">
    <property type="entry name" value="Ribosomal Protein L25, Chain P"/>
    <property type="match status" value="1"/>
</dbReference>
<comment type="subunit">
    <text evidence="5">Part of the 50S ribosomal subunit; part of the 5S rRNA/L5/L18/L25 subcomplex. Contacts the 5S rRNA. Binds to the 5S rRNA independently of L5 and L18.</text>
</comment>
<comment type="similarity">
    <text evidence="5">Belongs to the bacterial ribosomal protein bL25 family. CTC subfamily.</text>
</comment>
<dbReference type="InterPro" id="IPR011035">
    <property type="entry name" value="Ribosomal_bL25/Gln-tRNA_synth"/>
</dbReference>
<dbReference type="EMBL" id="CAWVOK010000014">
    <property type="protein sequence ID" value="CAK8162678.1"/>
    <property type="molecule type" value="Genomic_DNA"/>
</dbReference>
<proteinExistence type="inferred from homology"/>
<evidence type="ECO:0000259" key="7">
    <source>
        <dbReference type="Pfam" id="PF14693"/>
    </source>
</evidence>
<evidence type="ECO:0000256" key="1">
    <source>
        <dbReference type="ARBA" id="ARBA00022730"/>
    </source>
</evidence>
<dbReference type="InterPro" id="IPR020930">
    <property type="entry name" value="Ribosomal_uL5_bac-type"/>
</dbReference>
<feature type="domain" description="Large ribosomal subunit protein bL25 beta" evidence="7">
    <location>
        <begin position="103"/>
        <end position="186"/>
    </location>
</feature>
<keyword evidence="3 5" id="KW-0689">Ribosomal protein</keyword>
<dbReference type="HAMAP" id="MF_01334">
    <property type="entry name" value="Ribosomal_bL25_CTC"/>
    <property type="match status" value="1"/>
</dbReference>
<accession>A0ABP0EVP4</accession>
<reference evidence="8 9" key="1">
    <citation type="submission" date="2024-01" db="EMBL/GenBank/DDBJ databases">
        <authorList>
            <person name="Kunselman E."/>
        </authorList>
    </citation>
    <scope>NUCLEOTIDE SEQUENCE [LARGE SCALE GENOMIC DNA]</scope>
    <source>
        <strain evidence="8">2 abalone samples</strain>
    </source>
</reference>
<dbReference type="Proteomes" id="UP001314181">
    <property type="component" value="Unassembled WGS sequence"/>
</dbReference>
<dbReference type="Pfam" id="PF01386">
    <property type="entry name" value="Ribosomal_L25p"/>
    <property type="match status" value="1"/>
</dbReference>
<name>A0ABP0EVP4_9RICK</name>
<evidence type="ECO:0000313" key="9">
    <source>
        <dbReference type="Proteomes" id="UP001314181"/>
    </source>
</evidence>
<dbReference type="GO" id="GO:0005840">
    <property type="term" value="C:ribosome"/>
    <property type="evidence" value="ECO:0007669"/>
    <property type="project" value="UniProtKB-KW"/>
</dbReference>
<evidence type="ECO:0000313" key="8">
    <source>
        <dbReference type="EMBL" id="CAK8162678.1"/>
    </source>
</evidence>
<dbReference type="InterPro" id="IPR029751">
    <property type="entry name" value="Ribosomal_L25_dom"/>
</dbReference>